<keyword evidence="1" id="KW-0472">Membrane</keyword>
<feature type="transmembrane region" description="Helical" evidence="1">
    <location>
        <begin position="15"/>
        <end position="40"/>
    </location>
</feature>
<comment type="caution">
    <text evidence="2">The sequence shown here is derived from an EMBL/GenBank/DDBJ whole genome shotgun (WGS) entry which is preliminary data.</text>
</comment>
<dbReference type="AlphaFoldDB" id="A0A934KPC3"/>
<organism evidence="2 3">
    <name type="scientific">Candidatus Amunia macphersoniae</name>
    <dbReference type="NCBI Taxonomy" id="3127014"/>
    <lineage>
        <taxon>Bacteria</taxon>
        <taxon>Bacillati</taxon>
        <taxon>Candidatus Dormiibacterota</taxon>
        <taxon>Candidatus Dormibacteria</taxon>
        <taxon>Candidatus Aeolococcales</taxon>
        <taxon>Candidatus Aeolococcaceae</taxon>
        <taxon>Candidatus Amunia</taxon>
    </lineage>
</organism>
<evidence type="ECO:0000313" key="3">
    <source>
        <dbReference type="Proteomes" id="UP000614410"/>
    </source>
</evidence>
<accession>A0A934KPC3</accession>
<protein>
    <submittedName>
        <fullName evidence="2">Uncharacterized protein</fullName>
    </submittedName>
</protein>
<keyword evidence="1" id="KW-1133">Transmembrane helix</keyword>
<keyword evidence="1" id="KW-0812">Transmembrane</keyword>
<reference evidence="2 3" key="1">
    <citation type="submission" date="2020-10" db="EMBL/GenBank/DDBJ databases">
        <title>Ca. Dormibacterota MAGs.</title>
        <authorList>
            <person name="Montgomery K."/>
        </authorList>
    </citation>
    <scope>NUCLEOTIDE SEQUENCE [LARGE SCALE GENOMIC DNA]</scope>
    <source>
        <strain evidence="2">Mitchell_Peninsula_5</strain>
    </source>
</reference>
<evidence type="ECO:0000256" key="1">
    <source>
        <dbReference type="SAM" id="Phobius"/>
    </source>
</evidence>
<name>A0A934KPC3_9BACT</name>
<feature type="transmembrane region" description="Helical" evidence="1">
    <location>
        <begin position="52"/>
        <end position="80"/>
    </location>
</feature>
<gene>
    <name evidence="2" type="ORF">JF887_14620</name>
</gene>
<sequence>MSHAIVARAAQFQAAWYFSLLLFAILLVVFLGAGYALAGIRRLWRSGEHGPAAVLAGAVTVSLLTFIGMYATAIAGLFAIQGGRGL</sequence>
<dbReference type="EMBL" id="JAEKNN010000069">
    <property type="protein sequence ID" value="MBJ7610638.1"/>
    <property type="molecule type" value="Genomic_DNA"/>
</dbReference>
<evidence type="ECO:0000313" key="2">
    <source>
        <dbReference type="EMBL" id="MBJ7610638.1"/>
    </source>
</evidence>
<proteinExistence type="predicted"/>
<dbReference type="Proteomes" id="UP000614410">
    <property type="component" value="Unassembled WGS sequence"/>
</dbReference>